<keyword evidence="2" id="KW-0560">Oxidoreductase</keyword>
<dbReference type="GO" id="GO:0009055">
    <property type="term" value="F:electron transfer activity"/>
    <property type="evidence" value="ECO:0007669"/>
    <property type="project" value="InterPro"/>
</dbReference>
<protein>
    <submittedName>
        <fullName evidence="2">Flavo-diiron protein FprA1</fullName>
        <ecNumber evidence="2">1.6.3.4</ecNumber>
    </submittedName>
</protein>
<dbReference type="Gene3D" id="3.60.15.10">
    <property type="entry name" value="Ribonuclease Z/Hydroxyacylglutathione hydrolase-like"/>
    <property type="match status" value="1"/>
</dbReference>
<feature type="domain" description="Flavodoxin-like" evidence="1">
    <location>
        <begin position="249"/>
        <end position="387"/>
    </location>
</feature>
<organism evidence="2">
    <name type="scientific">bioreactor metagenome</name>
    <dbReference type="NCBI Taxonomy" id="1076179"/>
    <lineage>
        <taxon>unclassified sequences</taxon>
        <taxon>metagenomes</taxon>
        <taxon>ecological metagenomes</taxon>
    </lineage>
</organism>
<dbReference type="InterPro" id="IPR036866">
    <property type="entry name" value="RibonucZ/Hydroxyglut_hydro"/>
</dbReference>
<dbReference type="SMART" id="SM00849">
    <property type="entry name" value="Lactamase_B"/>
    <property type="match status" value="1"/>
</dbReference>
<sequence length="391" mass="44053">MKAVELKNKIYWIGVENPELRIFDIIMETKRGTTYNSYLIDDEKVAIIDTVKDGYFDTYLKNIKNIIGDRKVDYIVVQHTELDHSGSLIKLLEVYPEAKVIASKAAIKYLGGILNTNFHSLPAEQPINLGSRTLEFISAPNLHWPDTIFTYVKEEKVLFTCDVMGCHYSPINCITDGCSGDYETEMKYYFDVIMGPFKKFVNAGLDKIESLPKDIVAPSHGPVHINDIEHYINLYRQWAKEEEPTDRNIQIFYISAYGNTETMAKFLASAINEKGIRAEAHEITSMNMGDMVNLIEKSSGILVGTPTINQDAVEPAWNLLAHVSAITNRGKIAGAFGSYGWSGEGVPMINSRLKSLKFKVLEDGLKFNFVPSANDFTVAKVFVENYLEMLK</sequence>
<dbReference type="EC" id="1.6.3.4" evidence="2"/>
<dbReference type="InterPro" id="IPR016440">
    <property type="entry name" value="Rubredoxin-O_OxRdtase"/>
</dbReference>
<dbReference type="EMBL" id="VSSQ01002222">
    <property type="protein sequence ID" value="MPM14081.1"/>
    <property type="molecule type" value="Genomic_DNA"/>
</dbReference>
<dbReference type="GO" id="GO:0046872">
    <property type="term" value="F:metal ion binding"/>
    <property type="evidence" value="ECO:0007669"/>
    <property type="project" value="InterPro"/>
</dbReference>
<dbReference type="PIRSF" id="PIRSF005243">
    <property type="entry name" value="ROO"/>
    <property type="match status" value="1"/>
</dbReference>
<dbReference type="GO" id="GO:0016491">
    <property type="term" value="F:oxidoreductase activity"/>
    <property type="evidence" value="ECO:0007669"/>
    <property type="project" value="UniProtKB-KW"/>
</dbReference>
<proteinExistence type="predicted"/>
<dbReference type="Pfam" id="PF00258">
    <property type="entry name" value="Flavodoxin_1"/>
    <property type="match status" value="1"/>
</dbReference>
<dbReference type="PROSITE" id="PS00201">
    <property type="entry name" value="FLAVODOXIN"/>
    <property type="match status" value="1"/>
</dbReference>
<dbReference type="Pfam" id="PF19583">
    <property type="entry name" value="ODP"/>
    <property type="match status" value="1"/>
</dbReference>
<dbReference type="AlphaFoldDB" id="A0A644XE94"/>
<dbReference type="Gene3D" id="3.40.50.360">
    <property type="match status" value="1"/>
</dbReference>
<reference evidence="2" key="1">
    <citation type="submission" date="2019-08" db="EMBL/GenBank/DDBJ databases">
        <authorList>
            <person name="Kucharzyk K."/>
            <person name="Murdoch R.W."/>
            <person name="Higgins S."/>
            <person name="Loffler F."/>
        </authorList>
    </citation>
    <scope>NUCLEOTIDE SEQUENCE</scope>
</reference>
<name>A0A644XE94_9ZZZZ</name>
<dbReference type="InterPro" id="IPR008254">
    <property type="entry name" value="Flavodoxin/NO_synth"/>
</dbReference>
<accession>A0A644XE94</accession>
<gene>
    <name evidence="2" type="primary">fprA1_4</name>
    <name evidence="2" type="ORF">SDC9_60441</name>
</gene>
<dbReference type="InterPro" id="IPR029039">
    <property type="entry name" value="Flavoprotein-like_sf"/>
</dbReference>
<dbReference type="PANTHER" id="PTHR43717:SF1">
    <property type="entry name" value="ANAEROBIC NITRIC OXIDE REDUCTASE FLAVORUBREDOXIN"/>
    <property type="match status" value="1"/>
</dbReference>
<dbReference type="InterPro" id="IPR001279">
    <property type="entry name" value="Metallo-B-lactamas"/>
</dbReference>
<dbReference type="InterPro" id="IPR045761">
    <property type="entry name" value="ODP_dom"/>
</dbReference>
<dbReference type="InterPro" id="IPR001226">
    <property type="entry name" value="Flavodoxin_CS"/>
</dbReference>
<evidence type="ECO:0000259" key="1">
    <source>
        <dbReference type="PROSITE" id="PS50902"/>
    </source>
</evidence>
<dbReference type="GO" id="GO:0010181">
    <property type="term" value="F:FMN binding"/>
    <property type="evidence" value="ECO:0007669"/>
    <property type="project" value="InterPro"/>
</dbReference>
<dbReference type="CDD" id="cd07709">
    <property type="entry name" value="flavodiiron_proteins_MBL-fold"/>
    <property type="match status" value="1"/>
</dbReference>
<dbReference type="SUPFAM" id="SSF56281">
    <property type="entry name" value="Metallo-hydrolase/oxidoreductase"/>
    <property type="match status" value="1"/>
</dbReference>
<evidence type="ECO:0000313" key="2">
    <source>
        <dbReference type="EMBL" id="MPM14081.1"/>
    </source>
</evidence>
<dbReference type="SUPFAM" id="SSF52218">
    <property type="entry name" value="Flavoproteins"/>
    <property type="match status" value="1"/>
</dbReference>
<dbReference type="PROSITE" id="PS50902">
    <property type="entry name" value="FLAVODOXIN_LIKE"/>
    <property type="match status" value="1"/>
</dbReference>
<comment type="caution">
    <text evidence="2">The sequence shown here is derived from an EMBL/GenBank/DDBJ whole genome shotgun (WGS) entry which is preliminary data.</text>
</comment>
<dbReference type="PANTHER" id="PTHR43717">
    <property type="entry name" value="ANAEROBIC NITRIC OXIDE REDUCTASE FLAVORUBREDOXIN"/>
    <property type="match status" value="1"/>
</dbReference>